<dbReference type="GO" id="GO:0016491">
    <property type="term" value="F:oxidoreductase activity"/>
    <property type="evidence" value="ECO:0007669"/>
    <property type="project" value="UniProtKB-KW"/>
</dbReference>
<gene>
    <name evidence="7" type="ORF">IQ24_03166</name>
</gene>
<keyword evidence="4" id="KW-0560">Oxidoreductase</keyword>
<dbReference type="Pfam" id="PF03358">
    <property type="entry name" value="FMN_red"/>
    <property type="match status" value="1"/>
</dbReference>
<dbReference type="InterPro" id="IPR051814">
    <property type="entry name" value="NAD(P)H-dep_FMN_reductase"/>
</dbReference>
<dbReference type="Gene3D" id="3.40.50.360">
    <property type="match status" value="1"/>
</dbReference>
<proteinExistence type="inferred from homology"/>
<dbReference type="PANTHER" id="PTHR43408:SF2">
    <property type="entry name" value="FMN REDUCTASE (NADPH)"/>
    <property type="match status" value="1"/>
</dbReference>
<evidence type="ECO:0000256" key="1">
    <source>
        <dbReference type="ARBA" id="ARBA00005990"/>
    </source>
</evidence>
<dbReference type="InterPro" id="IPR029039">
    <property type="entry name" value="Flavoprotein-like_sf"/>
</dbReference>
<keyword evidence="3" id="KW-0288">FMN</keyword>
<dbReference type="PANTHER" id="PTHR43408">
    <property type="entry name" value="FMN REDUCTASE (NADPH)"/>
    <property type="match status" value="1"/>
</dbReference>
<name>A0A562NGU1_9RHOB</name>
<comment type="similarity">
    <text evidence="1">Belongs to the SsuE family.</text>
</comment>
<evidence type="ECO:0000256" key="3">
    <source>
        <dbReference type="ARBA" id="ARBA00022643"/>
    </source>
</evidence>
<keyword evidence="2" id="KW-0285">Flavoprotein</keyword>
<evidence type="ECO:0000256" key="4">
    <source>
        <dbReference type="ARBA" id="ARBA00023002"/>
    </source>
</evidence>
<protein>
    <submittedName>
        <fullName evidence="7">FMN reductase</fullName>
    </submittedName>
</protein>
<evidence type="ECO:0000256" key="5">
    <source>
        <dbReference type="SAM" id="MobiDB-lite"/>
    </source>
</evidence>
<evidence type="ECO:0000313" key="8">
    <source>
        <dbReference type="Proteomes" id="UP000316225"/>
    </source>
</evidence>
<dbReference type="AlphaFoldDB" id="A0A562NGU1"/>
<dbReference type="EMBL" id="VLKU01000010">
    <property type="protein sequence ID" value="TWI31308.1"/>
    <property type="molecule type" value="Genomic_DNA"/>
</dbReference>
<dbReference type="SUPFAM" id="SSF52218">
    <property type="entry name" value="Flavoproteins"/>
    <property type="match status" value="1"/>
</dbReference>
<dbReference type="InterPro" id="IPR005025">
    <property type="entry name" value="FMN_Rdtase-like_dom"/>
</dbReference>
<dbReference type="OrthoDB" id="1643408at2"/>
<feature type="domain" description="NADPH-dependent FMN reductase-like" evidence="6">
    <location>
        <begin position="4"/>
        <end position="144"/>
    </location>
</feature>
<organism evidence="7 8">
    <name type="scientific">Paracoccus sulfuroxidans</name>
    <dbReference type="NCBI Taxonomy" id="384678"/>
    <lineage>
        <taxon>Bacteria</taxon>
        <taxon>Pseudomonadati</taxon>
        <taxon>Pseudomonadota</taxon>
        <taxon>Alphaproteobacteria</taxon>
        <taxon>Rhodobacterales</taxon>
        <taxon>Paracoccaceae</taxon>
        <taxon>Paracoccus</taxon>
    </lineage>
</organism>
<evidence type="ECO:0000256" key="2">
    <source>
        <dbReference type="ARBA" id="ARBA00022630"/>
    </source>
</evidence>
<evidence type="ECO:0000313" key="7">
    <source>
        <dbReference type="EMBL" id="TWI31308.1"/>
    </source>
</evidence>
<feature type="region of interest" description="Disordered" evidence="5">
    <location>
        <begin position="184"/>
        <end position="213"/>
    </location>
</feature>
<sequence>MVVVASINGSPHKPSRTQHLLAELCAAMGESIALELRLIELSEVATDLFSAPQRCDISAKGESILRQAENAEILIVGTPVYRASYTGLLKQFFDLLDEDCMKGRIAVPVANGETPMHGLMLEHQMRPLFSSIGIVTTSTTLFATQHEISDEGALSRRLRDAAQMTALEAVQMYTMRSCMGLESFSPRSGARQDEGGRGVVSFTSKKPTSRVSP</sequence>
<dbReference type="RefSeq" id="WP_158637550.1">
    <property type="nucleotide sequence ID" value="NZ_VLKU01000010.1"/>
</dbReference>
<feature type="compositionally biased region" description="Polar residues" evidence="5">
    <location>
        <begin position="201"/>
        <end position="213"/>
    </location>
</feature>
<evidence type="ECO:0000259" key="6">
    <source>
        <dbReference type="Pfam" id="PF03358"/>
    </source>
</evidence>
<comment type="caution">
    <text evidence="7">The sequence shown here is derived from an EMBL/GenBank/DDBJ whole genome shotgun (WGS) entry which is preliminary data.</text>
</comment>
<dbReference type="Proteomes" id="UP000316225">
    <property type="component" value="Unassembled WGS sequence"/>
</dbReference>
<keyword evidence="8" id="KW-1185">Reference proteome</keyword>
<accession>A0A562NGU1</accession>
<reference evidence="7 8" key="1">
    <citation type="journal article" date="2015" name="Stand. Genomic Sci.">
        <title>Genomic Encyclopedia of Bacterial and Archaeal Type Strains, Phase III: the genomes of soil and plant-associated and newly described type strains.</title>
        <authorList>
            <person name="Whitman W.B."/>
            <person name="Woyke T."/>
            <person name="Klenk H.P."/>
            <person name="Zhou Y."/>
            <person name="Lilburn T.G."/>
            <person name="Beck B.J."/>
            <person name="De Vos P."/>
            <person name="Vandamme P."/>
            <person name="Eisen J.A."/>
            <person name="Garrity G."/>
            <person name="Hugenholtz P."/>
            <person name="Kyrpides N.C."/>
        </authorList>
    </citation>
    <scope>NUCLEOTIDE SEQUENCE [LARGE SCALE GENOMIC DNA]</scope>
    <source>
        <strain evidence="7 8">CGMCC 1.5364</strain>
    </source>
</reference>